<evidence type="ECO:0000313" key="5">
    <source>
        <dbReference type="Proteomes" id="UP000425411"/>
    </source>
</evidence>
<gene>
    <name evidence="4" type="ORF">FOC49_04115</name>
</gene>
<dbReference type="SUPFAM" id="SSF52172">
    <property type="entry name" value="CheY-like"/>
    <property type="match status" value="1"/>
</dbReference>
<accession>A0AAP9HD40</accession>
<dbReference type="PANTHER" id="PTHR44591">
    <property type="entry name" value="STRESS RESPONSE REGULATOR PROTEIN 1"/>
    <property type="match status" value="1"/>
</dbReference>
<keyword evidence="5" id="KW-1185">Reference proteome</keyword>
<dbReference type="EMBL" id="CP046314">
    <property type="protein sequence ID" value="QGS09107.1"/>
    <property type="molecule type" value="Genomic_DNA"/>
</dbReference>
<proteinExistence type="predicted"/>
<dbReference type="AlphaFoldDB" id="A0AAP9HD40"/>
<evidence type="ECO:0000256" key="2">
    <source>
        <dbReference type="PROSITE-ProRule" id="PRU00169"/>
    </source>
</evidence>
<dbReference type="RefSeq" id="WP_004634338.1">
    <property type="nucleotide sequence ID" value="NZ_CP046314.1"/>
</dbReference>
<dbReference type="SMART" id="SM00448">
    <property type="entry name" value="REC"/>
    <property type="match status" value="1"/>
</dbReference>
<dbReference type="InterPro" id="IPR050595">
    <property type="entry name" value="Bact_response_regulator"/>
</dbReference>
<dbReference type="PROSITE" id="PS50110">
    <property type="entry name" value="RESPONSE_REGULATORY"/>
    <property type="match status" value="1"/>
</dbReference>
<dbReference type="PANTHER" id="PTHR44591:SF20">
    <property type="entry name" value="PROTEIN PILH"/>
    <property type="match status" value="1"/>
</dbReference>
<sequence length="122" mass="13748">MKKSILIVDDSSYYRSRGAEIVERAGYNYYFAEDGKKALQMYSKIRPDYVTMDICMPIMDGLEATKAICTKFPKAKILICSSVGHIPVYRQQAFANGACGILPKSYDLDDLEQAIEEADMIK</sequence>
<reference evidence="4 5" key="1">
    <citation type="submission" date="2019-11" db="EMBL/GenBank/DDBJ databases">
        <title>FDA dAtabase for Regulatory Grade micrObial Sequences (FDA-ARGOS): Supporting development and validation of Infectious Disease Dx tests.</title>
        <authorList>
            <person name="Turner S."/>
            <person name="Byrd R."/>
            <person name="Tallon L."/>
            <person name="Sadzewicz L."/>
            <person name="Vavikolanu K."/>
            <person name="Mehta A."/>
            <person name="Aluvathingal J."/>
            <person name="Nadendla S."/>
            <person name="Myers T."/>
            <person name="Yan Y."/>
            <person name="Sichtig H."/>
        </authorList>
    </citation>
    <scope>NUCLEOTIDE SEQUENCE [LARGE SCALE GENOMIC DNA]</scope>
    <source>
        <strain evidence="4 5">FDAARGOS_741</strain>
    </source>
</reference>
<dbReference type="Pfam" id="PF00072">
    <property type="entry name" value="Response_reg"/>
    <property type="match status" value="1"/>
</dbReference>
<dbReference type="InterPro" id="IPR001789">
    <property type="entry name" value="Sig_transdc_resp-reg_receiver"/>
</dbReference>
<feature type="modified residue" description="4-aspartylphosphate" evidence="2">
    <location>
        <position position="53"/>
    </location>
</feature>
<name>A0AAP9HD40_9BACL</name>
<evidence type="ECO:0000313" key="4">
    <source>
        <dbReference type="EMBL" id="QGS09107.1"/>
    </source>
</evidence>
<dbReference type="InterPro" id="IPR011006">
    <property type="entry name" value="CheY-like_superfamily"/>
</dbReference>
<organism evidence="4 5">
    <name type="scientific">Gemella morbillorum</name>
    <dbReference type="NCBI Taxonomy" id="29391"/>
    <lineage>
        <taxon>Bacteria</taxon>
        <taxon>Bacillati</taxon>
        <taxon>Bacillota</taxon>
        <taxon>Bacilli</taxon>
        <taxon>Bacillales</taxon>
        <taxon>Gemellaceae</taxon>
        <taxon>Gemella</taxon>
    </lineage>
</organism>
<evidence type="ECO:0000259" key="3">
    <source>
        <dbReference type="PROSITE" id="PS50110"/>
    </source>
</evidence>
<protein>
    <submittedName>
        <fullName evidence="4">Response regulator</fullName>
    </submittedName>
</protein>
<dbReference type="Proteomes" id="UP000425411">
    <property type="component" value="Chromosome"/>
</dbReference>
<evidence type="ECO:0000256" key="1">
    <source>
        <dbReference type="ARBA" id="ARBA00022553"/>
    </source>
</evidence>
<dbReference type="GO" id="GO:0000160">
    <property type="term" value="P:phosphorelay signal transduction system"/>
    <property type="evidence" value="ECO:0007669"/>
    <property type="project" value="InterPro"/>
</dbReference>
<dbReference type="Gene3D" id="3.40.50.2300">
    <property type="match status" value="1"/>
</dbReference>
<keyword evidence="1 2" id="KW-0597">Phosphoprotein</keyword>
<feature type="domain" description="Response regulatory" evidence="3">
    <location>
        <begin position="4"/>
        <end position="119"/>
    </location>
</feature>